<protein>
    <submittedName>
        <fullName evidence="1">Uncharacterized protein</fullName>
    </submittedName>
</protein>
<sequence>MINKKLRKDLHTIALDNKVSDTVAEMIIMSPFLFQKRKLEEGNLEGRTTFYHKYLCKFFIKEKVLIKIKEKNEFGK</sequence>
<accession>S0A0U3</accession>
<keyword evidence="2" id="KW-1185">Reference proteome</keyword>
<dbReference type="Proteomes" id="UP000014725">
    <property type="component" value="Segment"/>
</dbReference>
<dbReference type="KEGG" id="vg:16797515"/>
<name>S0A0U3_9CAUD</name>
<organism evidence="1 2">
    <name type="scientific">Cellulophaga phage phi14:2</name>
    <dbReference type="NCBI Taxonomy" id="1327990"/>
    <lineage>
        <taxon>Viruses</taxon>
        <taxon>Duplodnaviria</taxon>
        <taxon>Heunggongvirae</taxon>
        <taxon>Uroviricota</taxon>
        <taxon>Caudoviricetes</taxon>
        <taxon>Crassvirales</taxon>
        <taxon>Steigviridae</taxon>
        <taxon>Asinivirinae</taxon>
        <taxon>Akihdevirus</taxon>
        <taxon>Akihdevirus balticus</taxon>
    </lineage>
</organism>
<dbReference type="EMBL" id="KC821624">
    <property type="protein sequence ID" value="AGO48986.1"/>
    <property type="molecule type" value="Genomic_DNA"/>
</dbReference>
<proteinExistence type="predicted"/>
<dbReference type="GeneID" id="16797515"/>
<evidence type="ECO:0000313" key="2">
    <source>
        <dbReference type="Proteomes" id="UP000014725"/>
    </source>
</evidence>
<reference evidence="1 2" key="1">
    <citation type="journal article" date="2013" name="Proc. Natl. Acad. Sci. U.S.A.">
        <title>Twelve previously unknown phage genera are ubiquitous in global oceans.</title>
        <authorList>
            <person name="Holmfeldt K."/>
            <person name="Solonenko N."/>
            <person name="Shah M."/>
            <person name="Corrier K."/>
            <person name="Riemann L."/>
            <person name="Verberkmoes N.C."/>
            <person name="Sullivan M.B."/>
        </authorList>
    </citation>
    <scope>NUCLEOTIDE SEQUENCE [LARGE SCALE GENOMIC DNA]</scope>
    <source>
        <strain evidence="1">Phi14:2</strain>
    </source>
</reference>
<gene>
    <name evidence="1" type="ORF">Phi14:2_gp108</name>
</gene>
<evidence type="ECO:0000313" key="1">
    <source>
        <dbReference type="EMBL" id="AGO48986.1"/>
    </source>
</evidence>
<reference evidence="2" key="2">
    <citation type="submission" date="2013-03" db="EMBL/GenBank/DDBJ databases">
        <title>The Cellulophaga phages: a novel, diverse, and globally ubiquitous model system.</title>
        <authorList>
            <person name="Holmfeldt K."/>
            <person name="Solonenko N."/>
            <person name="Shah M."/>
            <person name="Corrier K."/>
            <person name="Riemann L."/>
            <person name="VerBerkmoes N.C."/>
            <person name="Sullivan M.B."/>
        </authorList>
    </citation>
    <scope>NUCLEOTIDE SEQUENCE [LARGE SCALE GENOMIC DNA]</scope>
</reference>